<proteinExistence type="predicted"/>
<comment type="caution">
    <text evidence="1">The sequence shown here is derived from an EMBL/GenBank/DDBJ whole genome shotgun (WGS) entry which is preliminary data.</text>
</comment>
<dbReference type="Proteomes" id="UP001055072">
    <property type="component" value="Unassembled WGS sequence"/>
</dbReference>
<name>A0ACB8TXC4_9APHY</name>
<sequence length="71" mass="8048">MANLHSDFTLWGFAILLCYWMAPAIYAAPLMASRQSIDPSAFRSLGALIPFSGTTDIPDDRFERFFRPFQS</sequence>
<gene>
    <name evidence="1" type="ORF">BDY19DRAFT_959720</name>
</gene>
<evidence type="ECO:0000313" key="1">
    <source>
        <dbReference type="EMBL" id="KAI0086665.1"/>
    </source>
</evidence>
<evidence type="ECO:0000313" key="2">
    <source>
        <dbReference type="Proteomes" id="UP001055072"/>
    </source>
</evidence>
<reference evidence="1" key="1">
    <citation type="journal article" date="2021" name="Environ. Microbiol.">
        <title>Gene family expansions and transcriptome signatures uncover fungal adaptations to wood decay.</title>
        <authorList>
            <person name="Hage H."/>
            <person name="Miyauchi S."/>
            <person name="Viragh M."/>
            <person name="Drula E."/>
            <person name="Min B."/>
            <person name="Chaduli D."/>
            <person name="Navarro D."/>
            <person name="Favel A."/>
            <person name="Norest M."/>
            <person name="Lesage-Meessen L."/>
            <person name="Balint B."/>
            <person name="Merenyi Z."/>
            <person name="de Eugenio L."/>
            <person name="Morin E."/>
            <person name="Martinez A.T."/>
            <person name="Baldrian P."/>
            <person name="Stursova M."/>
            <person name="Martinez M.J."/>
            <person name="Novotny C."/>
            <person name="Magnuson J.K."/>
            <person name="Spatafora J.W."/>
            <person name="Maurice S."/>
            <person name="Pangilinan J."/>
            <person name="Andreopoulos W."/>
            <person name="LaButti K."/>
            <person name="Hundley H."/>
            <person name="Na H."/>
            <person name="Kuo A."/>
            <person name="Barry K."/>
            <person name="Lipzen A."/>
            <person name="Henrissat B."/>
            <person name="Riley R."/>
            <person name="Ahrendt S."/>
            <person name="Nagy L.G."/>
            <person name="Grigoriev I.V."/>
            <person name="Martin F."/>
            <person name="Rosso M.N."/>
        </authorList>
    </citation>
    <scope>NUCLEOTIDE SEQUENCE</scope>
    <source>
        <strain evidence="1">CBS 384.51</strain>
    </source>
</reference>
<keyword evidence="2" id="KW-1185">Reference proteome</keyword>
<protein>
    <submittedName>
        <fullName evidence="1">Uncharacterized protein</fullName>
    </submittedName>
</protein>
<dbReference type="EMBL" id="MU274922">
    <property type="protein sequence ID" value="KAI0086665.1"/>
    <property type="molecule type" value="Genomic_DNA"/>
</dbReference>
<organism evidence="1 2">
    <name type="scientific">Irpex rosettiformis</name>
    <dbReference type="NCBI Taxonomy" id="378272"/>
    <lineage>
        <taxon>Eukaryota</taxon>
        <taxon>Fungi</taxon>
        <taxon>Dikarya</taxon>
        <taxon>Basidiomycota</taxon>
        <taxon>Agaricomycotina</taxon>
        <taxon>Agaricomycetes</taxon>
        <taxon>Polyporales</taxon>
        <taxon>Irpicaceae</taxon>
        <taxon>Irpex</taxon>
    </lineage>
</organism>
<accession>A0ACB8TXC4</accession>